<dbReference type="Pfam" id="PF07889">
    <property type="entry name" value="DUF1664"/>
    <property type="match status" value="1"/>
</dbReference>
<dbReference type="AlphaFoldDB" id="A0AAV3REL8"/>
<evidence type="ECO:0000313" key="5">
    <source>
        <dbReference type="EMBL" id="GAA0174847.1"/>
    </source>
</evidence>
<evidence type="ECO:0000259" key="4">
    <source>
        <dbReference type="Pfam" id="PF07889"/>
    </source>
</evidence>
<keyword evidence="3" id="KW-0732">Signal</keyword>
<keyword evidence="6" id="KW-1185">Reference proteome</keyword>
<evidence type="ECO:0000313" key="6">
    <source>
        <dbReference type="Proteomes" id="UP001454036"/>
    </source>
</evidence>
<accession>A0AAV3REL8</accession>
<keyword evidence="2" id="KW-1133">Transmembrane helix</keyword>
<sequence>MSLPLAKISFLVGAGIVTCGLVKESKFSDIFSGAFKIVLKQIRQDDSDSTPSTSKPRNDSLMQQVNSLRQELQYLASSRSVTIVSSRSSGSSKYGVVIIVVVVGYGYIWWKGWKLPDMMFATKRGLTDACASVAKQLEGVYSSIRTTKQQLSLKLDHVDSKIDECSQNTTATMEEVSELRGDVRFIGADVQMVHHVVKNLETKISRIEGRQNETNFGVGKLIAFVKSIEGGRTLEQIEVTPPGSSRQALELPSVSPSLRTTSLPSNVFRDPTSPSTSGGSNKLPLQSAVSSSGLKDIYGISEEVSGQSTPIAANRGSVSEAIENGNTGSKLHGRRFSGISASFLSSWQKS</sequence>
<evidence type="ECO:0000256" key="1">
    <source>
        <dbReference type="SAM" id="MobiDB-lite"/>
    </source>
</evidence>
<keyword evidence="2" id="KW-0472">Membrane</keyword>
<keyword evidence="2" id="KW-0812">Transmembrane</keyword>
<evidence type="ECO:0000256" key="2">
    <source>
        <dbReference type="SAM" id="Phobius"/>
    </source>
</evidence>
<dbReference type="PANTHER" id="PTHR47289">
    <property type="entry name" value="TRANSCRIPTION FACTOR, PUTATIVE (DUF1664)-RELATED"/>
    <property type="match status" value="1"/>
</dbReference>
<dbReference type="EMBL" id="BAABME010009264">
    <property type="protein sequence ID" value="GAA0174847.1"/>
    <property type="molecule type" value="Genomic_DNA"/>
</dbReference>
<feature type="compositionally biased region" description="Polar residues" evidence="1">
    <location>
        <begin position="272"/>
        <end position="287"/>
    </location>
</feature>
<proteinExistence type="predicted"/>
<organism evidence="5 6">
    <name type="scientific">Lithospermum erythrorhizon</name>
    <name type="common">Purple gromwell</name>
    <name type="synonym">Lithospermum officinale var. erythrorhizon</name>
    <dbReference type="NCBI Taxonomy" id="34254"/>
    <lineage>
        <taxon>Eukaryota</taxon>
        <taxon>Viridiplantae</taxon>
        <taxon>Streptophyta</taxon>
        <taxon>Embryophyta</taxon>
        <taxon>Tracheophyta</taxon>
        <taxon>Spermatophyta</taxon>
        <taxon>Magnoliopsida</taxon>
        <taxon>eudicotyledons</taxon>
        <taxon>Gunneridae</taxon>
        <taxon>Pentapetalae</taxon>
        <taxon>asterids</taxon>
        <taxon>lamiids</taxon>
        <taxon>Boraginales</taxon>
        <taxon>Boraginaceae</taxon>
        <taxon>Boraginoideae</taxon>
        <taxon>Lithospermeae</taxon>
        <taxon>Lithospermum</taxon>
    </lineage>
</organism>
<feature type="signal peptide" evidence="3">
    <location>
        <begin position="1"/>
        <end position="19"/>
    </location>
</feature>
<dbReference type="PANTHER" id="PTHR47289:SF2">
    <property type="entry name" value="TRANSCRIPTION FACTOR, PUTATIVE (DUF1664)-RELATED"/>
    <property type="match status" value="1"/>
</dbReference>
<dbReference type="InterPro" id="IPR012458">
    <property type="entry name" value="DUF1664"/>
</dbReference>
<dbReference type="Proteomes" id="UP001454036">
    <property type="component" value="Unassembled WGS sequence"/>
</dbReference>
<name>A0AAV3REL8_LITER</name>
<feature type="transmembrane region" description="Helical" evidence="2">
    <location>
        <begin position="94"/>
        <end position="110"/>
    </location>
</feature>
<feature type="domain" description="DUF1664" evidence="4">
    <location>
        <begin position="91"/>
        <end position="211"/>
    </location>
</feature>
<comment type="caution">
    <text evidence="5">The sequence shown here is derived from an EMBL/GenBank/DDBJ whole genome shotgun (WGS) entry which is preliminary data.</text>
</comment>
<evidence type="ECO:0000256" key="3">
    <source>
        <dbReference type="SAM" id="SignalP"/>
    </source>
</evidence>
<protein>
    <submittedName>
        <fullName evidence="5">DNA-binding transcription factor</fullName>
    </submittedName>
</protein>
<dbReference type="GO" id="GO:0003677">
    <property type="term" value="F:DNA binding"/>
    <property type="evidence" value="ECO:0007669"/>
    <property type="project" value="UniProtKB-KW"/>
</dbReference>
<feature type="compositionally biased region" description="Polar residues" evidence="1">
    <location>
        <begin position="254"/>
        <end position="265"/>
    </location>
</feature>
<keyword evidence="5" id="KW-0238">DNA-binding</keyword>
<feature type="region of interest" description="Disordered" evidence="1">
    <location>
        <begin position="240"/>
        <end position="287"/>
    </location>
</feature>
<gene>
    <name evidence="5" type="ORF">LIER_28151</name>
</gene>
<reference evidence="5 6" key="1">
    <citation type="submission" date="2024-01" db="EMBL/GenBank/DDBJ databases">
        <title>The complete chloroplast genome sequence of Lithospermum erythrorhizon: insights into the phylogenetic relationship among Boraginaceae species and the maternal lineages of purple gromwells.</title>
        <authorList>
            <person name="Okada T."/>
            <person name="Watanabe K."/>
        </authorList>
    </citation>
    <scope>NUCLEOTIDE SEQUENCE [LARGE SCALE GENOMIC DNA]</scope>
</reference>
<feature type="chain" id="PRO_5043943489" evidence="3">
    <location>
        <begin position="20"/>
        <end position="350"/>
    </location>
</feature>